<name>A0ABS0P5B7_9BRAD</name>
<evidence type="ECO:0000313" key="1">
    <source>
        <dbReference type="EMBL" id="MBH5388428.1"/>
    </source>
</evidence>
<keyword evidence="2" id="KW-1185">Reference proteome</keyword>
<dbReference type="RefSeq" id="WP_197967149.1">
    <property type="nucleotide sequence ID" value="NZ_JACEGD010000017.1"/>
</dbReference>
<protein>
    <submittedName>
        <fullName evidence="1">Uncharacterized protein</fullName>
    </submittedName>
</protein>
<organism evidence="1 2">
    <name type="scientific">Bradyrhizobium diversitatis</name>
    <dbReference type="NCBI Taxonomy" id="2755406"/>
    <lineage>
        <taxon>Bacteria</taxon>
        <taxon>Pseudomonadati</taxon>
        <taxon>Pseudomonadota</taxon>
        <taxon>Alphaproteobacteria</taxon>
        <taxon>Hyphomicrobiales</taxon>
        <taxon>Nitrobacteraceae</taxon>
        <taxon>Bradyrhizobium</taxon>
    </lineage>
</organism>
<dbReference type="EMBL" id="JACEGD010000017">
    <property type="protein sequence ID" value="MBH5388428.1"/>
    <property type="molecule type" value="Genomic_DNA"/>
</dbReference>
<proteinExistence type="predicted"/>
<dbReference type="Proteomes" id="UP001194539">
    <property type="component" value="Unassembled WGS sequence"/>
</dbReference>
<accession>A0ABS0P5B7</accession>
<sequence length="142" mass="16430">MPVKFGDIIQAFEFADVSGGMGSATPSSAGRKIYYQFDDDTLQELEDDQLPDDIDDETKYLRIPNTRDLDLGKPLVIAFVREFLPDDLDEVRYFFSKRGAYQKFKALLSRRGAIDAWHDYRNQATERALRDWCEVHTIEIVD</sequence>
<reference evidence="1 2" key="1">
    <citation type="submission" date="2020-07" db="EMBL/GenBank/DDBJ databases">
        <title>Bradyrhizobium diversity isolated from nodules of indigenous legumes of Western Australia.</title>
        <authorList>
            <person name="Klepa M.S."/>
        </authorList>
    </citation>
    <scope>NUCLEOTIDE SEQUENCE [LARGE SCALE GENOMIC DNA]</scope>
    <source>
        <strain evidence="1 2">CNPSo 4019</strain>
    </source>
</reference>
<comment type="caution">
    <text evidence="1">The sequence shown here is derived from an EMBL/GenBank/DDBJ whole genome shotgun (WGS) entry which is preliminary data.</text>
</comment>
<evidence type="ECO:0000313" key="2">
    <source>
        <dbReference type="Proteomes" id="UP001194539"/>
    </source>
</evidence>
<gene>
    <name evidence="1" type="ORF">H1B27_19370</name>
</gene>